<comment type="caution">
    <text evidence="5">The sequence shown here is derived from an EMBL/GenBank/DDBJ whole genome shotgun (WGS) entry which is preliminary data.</text>
</comment>
<organism evidence="5 6">
    <name type="scientific">Dreissena polymorpha</name>
    <name type="common">Zebra mussel</name>
    <name type="synonym">Mytilus polymorpha</name>
    <dbReference type="NCBI Taxonomy" id="45954"/>
    <lineage>
        <taxon>Eukaryota</taxon>
        <taxon>Metazoa</taxon>
        <taxon>Spiralia</taxon>
        <taxon>Lophotrochozoa</taxon>
        <taxon>Mollusca</taxon>
        <taxon>Bivalvia</taxon>
        <taxon>Autobranchia</taxon>
        <taxon>Heteroconchia</taxon>
        <taxon>Euheterodonta</taxon>
        <taxon>Imparidentia</taxon>
        <taxon>Neoheterodontei</taxon>
        <taxon>Myida</taxon>
        <taxon>Dreissenoidea</taxon>
        <taxon>Dreissenidae</taxon>
        <taxon>Dreissena</taxon>
    </lineage>
</organism>
<sequence>MSARLRKLTVVLFGKPGNGRSSTGNTLLGQWKFDAGFSTKGVTENIQRETCCKTTEKYDVEMDVVDTPGMFDRGKFEKNALKLVDIEKK</sequence>
<dbReference type="GO" id="GO:0005525">
    <property type="term" value="F:GTP binding"/>
    <property type="evidence" value="ECO:0007669"/>
    <property type="project" value="UniProtKB-KW"/>
</dbReference>
<proteinExistence type="inferred from homology"/>
<keyword evidence="6" id="KW-1185">Reference proteome</keyword>
<protein>
    <recommendedName>
        <fullName evidence="4">AIG1-type G domain-containing protein</fullName>
    </recommendedName>
</protein>
<accession>A0A9D4I023</accession>
<feature type="domain" description="AIG1-type G" evidence="4">
    <location>
        <begin position="8"/>
        <end position="78"/>
    </location>
</feature>
<reference evidence="5" key="2">
    <citation type="submission" date="2020-11" db="EMBL/GenBank/DDBJ databases">
        <authorList>
            <person name="McCartney M.A."/>
            <person name="Auch B."/>
            <person name="Kono T."/>
            <person name="Mallez S."/>
            <person name="Becker A."/>
            <person name="Gohl D.M."/>
            <person name="Silverstein K.A.T."/>
            <person name="Koren S."/>
            <person name="Bechman K.B."/>
            <person name="Herman A."/>
            <person name="Abrahante J.E."/>
            <person name="Garbe J."/>
        </authorList>
    </citation>
    <scope>NUCLEOTIDE SEQUENCE</scope>
    <source>
        <strain evidence="5">Duluth1</strain>
        <tissue evidence="5">Whole animal</tissue>
    </source>
</reference>
<keyword evidence="3" id="KW-0342">GTP-binding</keyword>
<comment type="similarity">
    <text evidence="1">Belongs to the TRAFAC class TrmE-Era-EngA-EngB-Septin-like GTPase superfamily. AIG1/Toc34/Toc159-like paraseptin GTPase family. IAN subfamily.</text>
</comment>
<dbReference type="EMBL" id="JAIWYP010000011">
    <property type="protein sequence ID" value="KAH3739193.1"/>
    <property type="molecule type" value="Genomic_DNA"/>
</dbReference>
<evidence type="ECO:0000256" key="1">
    <source>
        <dbReference type="ARBA" id="ARBA00008535"/>
    </source>
</evidence>
<evidence type="ECO:0000256" key="3">
    <source>
        <dbReference type="ARBA" id="ARBA00023134"/>
    </source>
</evidence>
<dbReference type="Proteomes" id="UP000828390">
    <property type="component" value="Unassembled WGS sequence"/>
</dbReference>
<dbReference type="PANTHER" id="PTHR10903:SF184">
    <property type="entry name" value="GTP-BINDING PROTEIN A"/>
    <property type="match status" value="1"/>
</dbReference>
<reference evidence="5" key="1">
    <citation type="journal article" date="2019" name="bioRxiv">
        <title>The Genome of the Zebra Mussel, Dreissena polymorpha: A Resource for Invasive Species Research.</title>
        <authorList>
            <person name="McCartney M.A."/>
            <person name="Auch B."/>
            <person name="Kono T."/>
            <person name="Mallez S."/>
            <person name="Zhang Y."/>
            <person name="Obille A."/>
            <person name="Becker A."/>
            <person name="Abrahante J.E."/>
            <person name="Garbe J."/>
            <person name="Badalamenti J.P."/>
            <person name="Herman A."/>
            <person name="Mangelson H."/>
            <person name="Liachko I."/>
            <person name="Sullivan S."/>
            <person name="Sone E.D."/>
            <person name="Koren S."/>
            <person name="Silverstein K.A.T."/>
            <person name="Beckman K.B."/>
            <person name="Gohl D.M."/>
        </authorList>
    </citation>
    <scope>NUCLEOTIDE SEQUENCE</scope>
    <source>
        <strain evidence="5">Duluth1</strain>
        <tissue evidence="5">Whole animal</tissue>
    </source>
</reference>
<evidence type="ECO:0000259" key="4">
    <source>
        <dbReference type="Pfam" id="PF04548"/>
    </source>
</evidence>
<evidence type="ECO:0000256" key="2">
    <source>
        <dbReference type="ARBA" id="ARBA00022741"/>
    </source>
</evidence>
<dbReference type="SUPFAM" id="SSF52540">
    <property type="entry name" value="P-loop containing nucleoside triphosphate hydrolases"/>
    <property type="match status" value="1"/>
</dbReference>
<dbReference type="InterPro" id="IPR027417">
    <property type="entry name" value="P-loop_NTPase"/>
</dbReference>
<evidence type="ECO:0000313" key="6">
    <source>
        <dbReference type="Proteomes" id="UP000828390"/>
    </source>
</evidence>
<gene>
    <name evidence="5" type="ORF">DPMN_045840</name>
</gene>
<dbReference type="Gene3D" id="3.40.50.300">
    <property type="entry name" value="P-loop containing nucleotide triphosphate hydrolases"/>
    <property type="match status" value="1"/>
</dbReference>
<name>A0A9D4I023_DREPO</name>
<dbReference type="InterPro" id="IPR045058">
    <property type="entry name" value="GIMA/IAN/Toc"/>
</dbReference>
<dbReference type="PANTHER" id="PTHR10903">
    <property type="entry name" value="GTPASE, IMAP FAMILY MEMBER-RELATED"/>
    <property type="match status" value="1"/>
</dbReference>
<dbReference type="InterPro" id="IPR006703">
    <property type="entry name" value="G_AIG1"/>
</dbReference>
<evidence type="ECO:0000313" key="5">
    <source>
        <dbReference type="EMBL" id="KAH3739193.1"/>
    </source>
</evidence>
<dbReference type="Pfam" id="PF04548">
    <property type="entry name" value="AIG1"/>
    <property type="match status" value="1"/>
</dbReference>
<dbReference type="AlphaFoldDB" id="A0A9D4I023"/>
<keyword evidence="2" id="KW-0547">Nucleotide-binding</keyword>